<keyword evidence="2" id="KW-1185">Reference proteome</keyword>
<protein>
    <recommendedName>
        <fullName evidence="3">GDSL-like lipase/acylhydrolase family protein</fullName>
    </recommendedName>
</protein>
<reference evidence="1" key="1">
    <citation type="submission" date="2017-12" db="EMBL/GenBank/DDBJ databases">
        <title>Sequencing the genomes of 1000 Actinobacteria strains.</title>
        <authorList>
            <person name="Klenk H.-P."/>
        </authorList>
    </citation>
    <scope>NUCLEOTIDE SEQUENCE [LARGE SCALE GENOMIC DNA]</scope>
    <source>
        <strain evidence="1">DSM 44228</strain>
    </source>
</reference>
<name>A0A2N3Y1C9_SACSN</name>
<dbReference type="OrthoDB" id="6950575at2"/>
<evidence type="ECO:0008006" key="3">
    <source>
        <dbReference type="Google" id="ProtNLM"/>
    </source>
</evidence>
<comment type="caution">
    <text evidence="1">The sequence shown here is derived from an EMBL/GenBank/DDBJ whole genome shotgun (WGS) entry which is preliminary data.</text>
</comment>
<sequence>MVGYEEKFTSVGEIRWVPHLLYFHPRNHRSDVVNTDSVGFRYAYDGDSRHSPADFGNTGSVRLLAGSSTVFGIGASSDSWTLPSRLNFHDDRDQIWLNFGGRSFNSTQELLLCTLYQHLLPKVDEIVIFSGFNNLTLARIPQVGQEDHGTFFEYNRYHELFAQQKERSLSVRNLLRRKEKPAAADPPSRSEQIAHAADLTLRHLAGWKSLAAAWGAKITYILQPLSTWVRDEGSEEEEIIFAELEQVGGFSARYGDIMGREVNIEYSSILERGARDLGVDYLNFSPAMADSLDADRWTFIDRIHLTDRGHDFVARKILEHLQNGS</sequence>
<gene>
    <name evidence="1" type="ORF">A8926_4613</name>
</gene>
<dbReference type="STRING" id="994479.GCA_000194155_04667"/>
<accession>A0A2N3Y1C9</accession>
<evidence type="ECO:0000313" key="2">
    <source>
        <dbReference type="Proteomes" id="UP000233786"/>
    </source>
</evidence>
<dbReference type="Proteomes" id="UP000233786">
    <property type="component" value="Unassembled WGS sequence"/>
</dbReference>
<dbReference type="SUPFAM" id="SSF52266">
    <property type="entry name" value="SGNH hydrolase"/>
    <property type="match status" value="1"/>
</dbReference>
<dbReference type="Gene3D" id="3.40.50.1110">
    <property type="entry name" value="SGNH hydrolase"/>
    <property type="match status" value="1"/>
</dbReference>
<organism evidence="1 2">
    <name type="scientific">Saccharopolyspora spinosa</name>
    <dbReference type="NCBI Taxonomy" id="60894"/>
    <lineage>
        <taxon>Bacteria</taxon>
        <taxon>Bacillati</taxon>
        <taxon>Actinomycetota</taxon>
        <taxon>Actinomycetes</taxon>
        <taxon>Pseudonocardiales</taxon>
        <taxon>Pseudonocardiaceae</taxon>
        <taxon>Saccharopolyspora</taxon>
    </lineage>
</organism>
<proteinExistence type="predicted"/>
<dbReference type="EMBL" id="PJNB01000001">
    <property type="protein sequence ID" value="PKW16738.1"/>
    <property type="molecule type" value="Genomic_DNA"/>
</dbReference>
<evidence type="ECO:0000313" key="1">
    <source>
        <dbReference type="EMBL" id="PKW16738.1"/>
    </source>
</evidence>
<dbReference type="InterPro" id="IPR036514">
    <property type="entry name" value="SGNH_hydro_sf"/>
</dbReference>
<dbReference type="AlphaFoldDB" id="A0A2N3Y1C9"/>